<reference evidence="9 10" key="1">
    <citation type="journal article" date="2010" name="Nature">
        <title>Genome sequence of the palaeopolyploid soybean.</title>
        <authorList>
            <person name="Schmutz J."/>
            <person name="Cannon S.B."/>
            <person name="Schlueter J."/>
            <person name="Ma J."/>
            <person name="Mitros T."/>
            <person name="Nelson W."/>
            <person name="Hyten D.L."/>
            <person name="Song Q."/>
            <person name="Thelen J.J."/>
            <person name="Cheng J."/>
            <person name="Xu D."/>
            <person name="Hellsten U."/>
            <person name="May G.D."/>
            <person name="Yu Y."/>
            <person name="Sakurai T."/>
            <person name="Umezawa T."/>
            <person name="Bhattacharyya M.K."/>
            <person name="Sandhu D."/>
            <person name="Valliyodan B."/>
            <person name="Lindquist E."/>
            <person name="Peto M."/>
            <person name="Grant D."/>
            <person name="Shu S."/>
            <person name="Goodstein D."/>
            <person name="Barry K."/>
            <person name="Futrell-Griggs M."/>
            <person name="Abernathy B."/>
            <person name="Du J."/>
            <person name="Tian Z."/>
            <person name="Zhu L."/>
            <person name="Gill N."/>
            <person name="Joshi T."/>
            <person name="Libault M."/>
            <person name="Sethuraman A."/>
            <person name="Zhang X.-C."/>
            <person name="Shinozaki K."/>
            <person name="Nguyen H.T."/>
            <person name="Wing R.A."/>
            <person name="Cregan P."/>
            <person name="Specht J."/>
            <person name="Grimwood J."/>
            <person name="Rokhsar D."/>
            <person name="Stacey G."/>
            <person name="Shoemaker R.C."/>
            <person name="Jackson S.A."/>
        </authorList>
    </citation>
    <scope>NUCLEOTIDE SEQUENCE [LARGE SCALE GENOMIC DNA]</scope>
    <source>
        <strain evidence="10">cv. Williams 82</strain>
        <tissue evidence="9">Callus</tissue>
    </source>
</reference>
<dbReference type="EnsemblPlants" id="KRH68566">
    <property type="protein sequence ID" value="KRH68566"/>
    <property type="gene ID" value="GLYMA_03G238400"/>
</dbReference>
<keyword evidence="11" id="KW-1185">Reference proteome</keyword>
<dbReference type="ExpressionAtlas" id="K7KGP6">
    <property type="expression patterns" value="baseline and differential"/>
</dbReference>
<protein>
    <recommendedName>
        <fullName evidence="6">Protein YIP</fullName>
    </recommendedName>
</protein>
<dbReference type="GO" id="GO:0000139">
    <property type="term" value="C:Golgi membrane"/>
    <property type="evidence" value="ECO:0007669"/>
    <property type="project" value="UniProtKB-SubCell"/>
</dbReference>
<keyword evidence="5 6" id="KW-0472">Membrane</keyword>
<keyword evidence="3 6" id="KW-0812">Transmembrane</keyword>
<dbReference type="PANTHER" id="PTHR12822">
    <property type="entry name" value="PROTEIN YIPF"/>
    <property type="match status" value="1"/>
</dbReference>
<evidence type="ECO:0000256" key="2">
    <source>
        <dbReference type="ARBA" id="ARBA00010596"/>
    </source>
</evidence>
<feature type="compositionally biased region" description="Polar residues" evidence="7">
    <location>
        <begin position="31"/>
        <end position="40"/>
    </location>
</feature>
<keyword evidence="4 6" id="KW-1133">Transmembrane helix</keyword>
<sequence>MMSGKYTSIDAQQLQGSVPAVPDSRPATVNFADSNLQTFPPSGAQGKITAASGPPRDADDSFSKPVSGSDEPQQGGWFQTFTIAAYKPYFDVDTSDVLERIIDSLFPFRGSFNEKTATNPDLYGPFWICTTLIFVAASIGTFVTYIAHKLKSKEWDYDINLVTWSAGLFYGYVTIVPLCLYVILKYFSAPAGLVQLFCLYGYSLFVFIPALVSYCSFIFLSFILSKYEI</sequence>
<dbReference type="Pfam" id="PF04893">
    <property type="entry name" value="Yip1"/>
    <property type="match status" value="1"/>
</dbReference>
<proteinExistence type="inferred from homology"/>
<evidence type="ECO:0000256" key="3">
    <source>
        <dbReference type="ARBA" id="ARBA00022692"/>
    </source>
</evidence>
<evidence type="ECO:0000256" key="6">
    <source>
        <dbReference type="RuleBase" id="RU361264"/>
    </source>
</evidence>
<evidence type="ECO:0000259" key="8">
    <source>
        <dbReference type="Pfam" id="PF04893"/>
    </source>
</evidence>
<dbReference type="InterPro" id="IPR006977">
    <property type="entry name" value="Yip1_dom"/>
</dbReference>
<comment type="caution">
    <text evidence="6">Lacks conserved residue(s) required for the propagation of feature annotation.</text>
</comment>
<feature type="compositionally biased region" description="Polar residues" evidence="7">
    <location>
        <begin position="64"/>
        <end position="74"/>
    </location>
</feature>
<accession>K7KGP6</accession>
<evidence type="ECO:0000313" key="10">
    <source>
        <dbReference type="EnsemblPlants" id="KRH68566"/>
    </source>
</evidence>
<feature type="transmembrane region" description="Helical" evidence="6">
    <location>
        <begin position="159"/>
        <end position="184"/>
    </location>
</feature>
<feature type="domain" description="Yip1" evidence="8">
    <location>
        <begin position="110"/>
        <end position="221"/>
    </location>
</feature>
<feature type="region of interest" description="Disordered" evidence="7">
    <location>
        <begin position="1"/>
        <end position="74"/>
    </location>
</feature>
<dbReference type="Proteomes" id="UP000008827">
    <property type="component" value="Chromosome 3"/>
</dbReference>
<dbReference type="InterPro" id="IPR039765">
    <property type="entry name" value="Yip5/YIPF1/YIPF2"/>
</dbReference>
<feature type="compositionally biased region" description="Polar residues" evidence="7">
    <location>
        <begin position="1"/>
        <end position="16"/>
    </location>
</feature>
<feature type="transmembrane region" description="Helical" evidence="6">
    <location>
        <begin position="204"/>
        <end position="224"/>
    </location>
</feature>
<organism evidence="10">
    <name type="scientific">Glycine max</name>
    <name type="common">Soybean</name>
    <name type="synonym">Glycine hispida</name>
    <dbReference type="NCBI Taxonomy" id="3847"/>
    <lineage>
        <taxon>Eukaryota</taxon>
        <taxon>Viridiplantae</taxon>
        <taxon>Streptophyta</taxon>
        <taxon>Embryophyta</taxon>
        <taxon>Tracheophyta</taxon>
        <taxon>Spermatophyta</taxon>
        <taxon>Magnoliopsida</taxon>
        <taxon>eudicotyledons</taxon>
        <taxon>Gunneridae</taxon>
        <taxon>Pentapetalae</taxon>
        <taxon>rosids</taxon>
        <taxon>fabids</taxon>
        <taxon>Fabales</taxon>
        <taxon>Fabaceae</taxon>
        <taxon>Papilionoideae</taxon>
        <taxon>50 kb inversion clade</taxon>
        <taxon>NPAAA clade</taxon>
        <taxon>indigoferoid/millettioid clade</taxon>
        <taxon>Phaseoleae</taxon>
        <taxon>Glycine</taxon>
        <taxon>Glycine subgen. Soja</taxon>
    </lineage>
</organism>
<dbReference type="PANTHER" id="PTHR12822:SF2">
    <property type="entry name" value="PROTEIN YIPF"/>
    <property type="match status" value="1"/>
</dbReference>
<evidence type="ECO:0000256" key="4">
    <source>
        <dbReference type="ARBA" id="ARBA00022989"/>
    </source>
</evidence>
<evidence type="ECO:0000256" key="7">
    <source>
        <dbReference type="SAM" id="MobiDB-lite"/>
    </source>
</evidence>
<dbReference type="AlphaFoldDB" id="K7KGP6"/>
<name>K7KGP6_SOYBN</name>
<evidence type="ECO:0000313" key="9">
    <source>
        <dbReference type="EMBL" id="KRH68566.1"/>
    </source>
</evidence>
<gene>
    <name evidence="10" type="primary">LOC100818738</name>
    <name evidence="9" type="ORF">GLYMA_03G238400</name>
</gene>
<evidence type="ECO:0000256" key="5">
    <source>
        <dbReference type="ARBA" id="ARBA00023136"/>
    </source>
</evidence>
<reference evidence="9" key="3">
    <citation type="submission" date="2018-07" db="EMBL/GenBank/DDBJ databases">
        <title>WGS assembly of Glycine max.</title>
        <authorList>
            <person name="Schmutz J."/>
            <person name="Cannon S."/>
            <person name="Schlueter J."/>
            <person name="Ma J."/>
            <person name="Mitros T."/>
            <person name="Nelson W."/>
            <person name="Hyten D."/>
            <person name="Song Q."/>
            <person name="Thelen J."/>
            <person name="Cheng J."/>
            <person name="Xu D."/>
            <person name="Hellsten U."/>
            <person name="May G."/>
            <person name="Yu Y."/>
            <person name="Sakurai T."/>
            <person name="Umezawa T."/>
            <person name="Bhattacharyya M."/>
            <person name="Sandhu D."/>
            <person name="Valliyodan B."/>
            <person name="Lindquist E."/>
            <person name="Peto M."/>
            <person name="Grant D."/>
            <person name="Shu S."/>
            <person name="Goodstein D."/>
            <person name="Barry K."/>
            <person name="Futrell-Griggs M."/>
            <person name="Abernathy B."/>
            <person name="Du J."/>
            <person name="Tian Z."/>
            <person name="Zhu L."/>
            <person name="Gill N."/>
            <person name="Joshi T."/>
            <person name="Libault M."/>
            <person name="Sethuraman A."/>
            <person name="Zhang X."/>
            <person name="Shinozaki K."/>
            <person name="Nguyen H."/>
            <person name="Wing R."/>
            <person name="Cregan P."/>
            <person name="Specht J."/>
            <person name="Grimwood J."/>
            <person name="Rokhsar D."/>
            <person name="Stacey G."/>
            <person name="Shoemaker R."/>
            <person name="Jackson S."/>
        </authorList>
    </citation>
    <scope>NUCLEOTIDE SEQUENCE</scope>
    <source>
        <tissue evidence="9">Callus</tissue>
    </source>
</reference>
<evidence type="ECO:0000256" key="1">
    <source>
        <dbReference type="ARBA" id="ARBA00004141"/>
    </source>
</evidence>
<reference evidence="10" key="2">
    <citation type="submission" date="2018-02" db="UniProtKB">
        <authorList>
            <consortium name="EnsemblPlants"/>
        </authorList>
    </citation>
    <scope>IDENTIFICATION</scope>
    <source>
        <strain evidence="10">Williams 82</strain>
    </source>
</reference>
<dbReference type="GO" id="GO:0016192">
    <property type="term" value="P:vesicle-mediated transport"/>
    <property type="evidence" value="ECO:0007669"/>
    <property type="project" value="InterPro"/>
</dbReference>
<comment type="subcellular location">
    <subcellularLocation>
        <location evidence="6">Golgi apparatus membrane</location>
        <topology evidence="6">Multi-pass membrane protein</topology>
    </subcellularLocation>
    <subcellularLocation>
        <location evidence="1">Membrane</location>
        <topology evidence="1">Multi-pass membrane protein</topology>
    </subcellularLocation>
</comment>
<dbReference type="EMBL" id="CM000836">
    <property type="protein sequence ID" value="KRH68566.1"/>
    <property type="molecule type" value="Genomic_DNA"/>
</dbReference>
<comment type="similarity">
    <text evidence="2 6">Belongs to the YIP1 family.</text>
</comment>
<dbReference type="GO" id="GO:0031267">
    <property type="term" value="F:small GTPase binding"/>
    <property type="evidence" value="ECO:0007669"/>
    <property type="project" value="InterPro"/>
</dbReference>
<feature type="transmembrane region" description="Helical" evidence="6">
    <location>
        <begin position="125"/>
        <end position="147"/>
    </location>
</feature>
<evidence type="ECO:0000313" key="11">
    <source>
        <dbReference type="Proteomes" id="UP000008827"/>
    </source>
</evidence>
<dbReference type="Gramene" id="KRH68566">
    <property type="protein sequence ID" value="KRH68566"/>
    <property type="gene ID" value="GLYMA_03G238400"/>
</dbReference>